<organism evidence="9 10">
    <name type="scientific">Branchiostoma belcheri</name>
    <name type="common">Amphioxus</name>
    <dbReference type="NCBI Taxonomy" id="7741"/>
    <lineage>
        <taxon>Eukaryota</taxon>
        <taxon>Metazoa</taxon>
        <taxon>Chordata</taxon>
        <taxon>Cephalochordata</taxon>
        <taxon>Leptocardii</taxon>
        <taxon>Amphioxiformes</taxon>
        <taxon>Branchiostomatidae</taxon>
        <taxon>Branchiostoma</taxon>
    </lineage>
</organism>
<evidence type="ECO:0000256" key="1">
    <source>
        <dbReference type="ARBA" id="ARBA00022737"/>
    </source>
</evidence>
<accession>A0A6P5ATF8</accession>
<dbReference type="KEGG" id="bbel:109486050"/>
<dbReference type="Pfam" id="PF00090">
    <property type="entry name" value="TSP_1"/>
    <property type="match status" value="1"/>
</dbReference>
<dbReference type="InterPro" id="IPR000742">
    <property type="entry name" value="EGF"/>
</dbReference>
<dbReference type="InterPro" id="IPR000884">
    <property type="entry name" value="TSP1_rpt"/>
</dbReference>
<dbReference type="SMART" id="SM00181">
    <property type="entry name" value="EGF"/>
    <property type="match status" value="3"/>
</dbReference>
<dbReference type="InterPro" id="IPR003961">
    <property type="entry name" value="FN3_dom"/>
</dbReference>
<keyword evidence="1" id="KW-0677">Repeat</keyword>
<evidence type="ECO:0000259" key="7">
    <source>
        <dbReference type="PROSITE" id="PS50835"/>
    </source>
</evidence>
<evidence type="ECO:0000313" key="9">
    <source>
        <dbReference type="Proteomes" id="UP000515135"/>
    </source>
</evidence>
<dbReference type="PROSITE" id="PS50092">
    <property type="entry name" value="TSP1"/>
    <property type="match status" value="1"/>
</dbReference>
<keyword evidence="2 3" id="KW-1015">Disulfide bond</keyword>
<dbReference type="FunFam" id="2.20.100.10:FF:000007">
    <property type="entry name" value="Thrombospondin 1"/>
    <property type="match status" value="1"/>
</dbReference>
<dbReference type="FunFam" id="2.170.300.10:FF:000003">
    <property type="entry name" value="tyrosine-protein kinase receptor Tie-1 isoform X1"/>
    <property type="match status" value="1"/>
</dbReference>
<dbReference type="InterPro" id="IPR003599">
    <property type="entry name" value="Ig_sub"/>
</dbReference>
<dbReference type="Gene3D" id="2.20.100.10">
    <property type="entry name" value="Thrombospondin type-1 (TSP1) repeat"/>
    <property type="match status" value="1"/>
</dbReference>
<proteinExistence type="predicted"/>
<dbReference type="InterPro" id="IPR013783">
    <property type="entry name" value="Ig-like_fold"/>
</dbReference>
<dbReference type="SUPFAM" id="SSF82895">
    <property type="entry name" value="TSP-1 type 1 repeat"/>
    <property type="match status" value="1"/>
</dbReference>
<dbReference type="PROSITE" id="PS50026">
    <property type="entry name" value="EGF_3"/>
    <property type="match status" value="1"/>
</dbReference>
<feature type="domain" description="Ig-like" evidence="7">
    <location>
        <begin position="474"/>
        <end position="562"/>
    </location>
</feature>
<dbReference type="SMART" id="SM00409">
    <property type="entry name" value="IG"/>
    <property type="match status" value="2"/>
</dbReference>
<evidence type="ECO:0000259" key="8">
    <source>
        <dbReference type="PROSITE" id="PS50853"/>
    </source>
</evidence>
<dbReference type="AlphaFoldDB" id="A0A6P5ATF8"/>
<feature type="domain" description="EGF-like" evidence="6">
    <location>
        <begin position="247"/>
        <end position="281"/>
    </location>
</feature>
<feature type="region of interest" description="Disordered" evidence="4">
    <location>
        <begin position="711"/>
        <end position="731"/>
    </location>
</feature>
<dbReference type="GeneID" id="109486050"/>
<dbReference type="InterPro" id="IPR036179">
    <property type="entry name" value="Ig-like_dom_sf"/>
</dbReference>
<evidence type="ECO:0000256" key="2">
    <source>
        <dbReference type="ARBA" id="ARBA00023157"/>
    </source>
</evidence>
<reference evidence="10" key="1">
    <citation type="submission" date="2025-08" db="UniProtKB">
        <authorList>
            <consortium name="RefSeq"/>
        </authorList>
    </citation>
    <scope>IDENTIFICATION</scope>
    <source>
        <tissue evidence="10">Gonad</tissue>
    </source>
</reference>
<keyword evidence="5" id="KW-0732">Signal</keyword>
<dbReference type="PROSITE" id="PS50835">
    <property type="entry name" value="IG_LIKE"/>
    <property type="match status" value="1"/>
</dbReference>
<dbReference type="RefSeq" id="XP_019645301.1">
    <property type="nucleotide sequence ID" value="XM_019789742.1"/>
</dbReference>
<gene>
    <name evidence="10" type="primary">LOC109486050</name>
</gene>
<dbReference type="OrthoDB" id="10253954at2759"/>
<dbReference type="InterPro" id="IPR052108">
    <property type="entry name" value="MEGF/SIB"/>
</dbReference>
<dbReference type="Pfam" id="PF13927">
    <property type="entry name" value="Ig_3"/>
    <property type="match status" value="1"/>
</dbReference>
<dbReference type="PANTHER" id="PTHR24035">
    <property type="entry name" value="MULTIPLE EPIDERMAL GROWTH FACTOR-LIKE DOMAINS PROTEIN"/>
    <property type="match status" value="1"/>
</dbReference>
<dbReference type="PRINTS" id="PR01705">
    <property type="entry name" value="TSP1REPEAT"/>
</dbReference>
<dbReference type="SMART" id="SM00209">
    <property type="entry name" value="TSP1"/>
    <property type="match status" value="1"/>
</dbReference>
<protein>
    <submittedName>
        <fullName evidence="10">Angiopoietin-1 receptor-like</fullName>
    </submittedName>
</protein>
<sequence>MACFTRYFLVGLLVITPALYSGGVDVAILNQYPLVPHLRVESGSNVADDRSSVLTCITDGTVQGSTSDSDFYIKVEYSPGGNTFTARRSTVTIPSSLAPTKVQATINPANNDNERKEAIGVFSCSGTKDGVTREVSTVKILNTACLKPLAYTYRATVGDEVRIKVTTTSWCYPNSIGRTSIVLRRTDGTAAASTPHGYQPGEHELVLNSVTAADDGTYVVKYNDMSDTDKLASYIRLTVSACSPDRSGPDCSLPCLCYHGGRCDQDGSCICPPGFYGDNCELACPQSSQYGQSCQWSCEVNADRTCQKSLICLPDPYGCECANGYKGFDCDTTCGRNEYGPGCTQTCVCNNGGICDVNKGCLCTGDWRGPSCEEKKFRISLLPMTVHIINAASTSANVTCSCHPWTTDDCPDMRLEYNVTQVTPTAETSESARQKTWSFTPPTVLGDVELNCAVDYNGVRYSYRSMITVTGRAPSITEDPANNIEVNTGQDVTITCAADGDPAPTRDNFLLRNLRTGRDLQPSSAASSGDELRATFDITGVTASEEGHYDCRVQTIAGSSISHRAYIDVKVQPVPKEPPTATETGFLYVIVGLNIATFDGDGPIVDTLLLHRKLPSGSWTETPVSNRSIPYRLDGLTRETEYELAVVLTRPGVGGRGAMGPSVSITTHPPVDGGWSPWTDWPPCSVTCGNGTRTRTRTCDNPIPAYSGRDCEGAASETQTCQDQPACPTGS</sequence>
<keyword evidence="3" id="KW-0245">EGF-like domain</keyword>
<dbReference type="Proteomes" id="UP000515135">
    <property type="component" value="Unplaced"/>
</dbReference>
<dbReference type="InterPro" id="IPR007110">
    <property type="entry name" value="Ig-like_dom"/>
</dbReference>
<evidence type="ECO:0000259" key="6">
    <source>
        <dbReference type="PROSITE" id="PS50026"/>
    </source>
</evidence>
<dbReference type="Gene3D" id="2.60.40.10">
    <property type="entry name" value="Immunoglobulins"/>
    <property type="match status" value="3"/>
</dbReference>
<comment type="caution">
    <text evidence="3">Lacks conserved residue(s) required for the propagation of feature annotation.</text>
</comment>
<feature type="signal peptide" evidence="5">
    <location>
        <begin position="1"/>
        <end position="23"/>
    </location>
</feature>
<dbReference type="PROSITE" id="PS00022">
    <property type="entry name" value="EGF_1"/>
    <property type="match status" value="2"/>
</dbReference>
<dbReference type="SUPFAM" id="SSF48726">
    <property type="entry name" value="Immunoglobulin"/>
    <property type="match status" value="1"/>
</dbReference>
<dbReference type="Gene3D" id="2.170.300.10">
    <property type="entry name" value="Tie2 ligand-binding domain superfamily"/>
    <property type="match status" value="1"/>
</dbReference>
<feature type="domain" description="Fibronectin type-III" evidence="8">
    <location>
        <begin position="575"/>
        <end position="670"/>
    </location>
</feature>
<dbReference type="InterPro" id="IPR036383">
    <property type="entry name" value="TSP1_rpt_sf"/>
</dbReference>
<evidence type="ECO:0000256" key="5">
    <source>
        <dbReference type="SAM" id="SignalP"/>
    </source>
</evidence>
<dbReference type="PROSITE" id="PS50853">
    <property type="entry name" value="FN3"/>
    <property type="match status" value="1"/>
</dbReference>
<dbReference type="CDD" id="cd00054">
    <property type="entry name" value="EGF_CA"/>
    <property type="match status" value="1"/>
</dbReference>
<keyword evidence="9" id="KW-1185">Reference proteome</keyword>
<evidence type="ECO:0000256" key="4">
    <source>
        <dbReference type="SAM" id="MobiDB-lite"/>
    </source>
</evidence>
<name>A0A6P5ATF8_BRABE</name>
<feature type="disulfide bond" evidence="3">
    <location>
        <begin position="271"/>
        <end position="280"/>
    </location>
</feature>
<evidence type="ECO:0000256" key="3">
    <source>
        <dbReference type="PROSITE-ProRule" id="PRU00076"/>
    </source>
</evidence>
<evidence type="ECO:0000313" key="10">
    <source>
        <dbReference type="RefSeq" id="XP_019645301.1"/>
    </source>
</evidence>
<feature type="chain" id="PRO_5027669833" evidence="5">
    <location>
        <begin position="24"/>
        <end position="731"/>
    </location>
</feature>
<dbReference type="PANTHER" id="PTHR24035:SF109">
    <property type="entry name" value="PROTEIN DRAPER"/>
    <property type="match status" value="1"/>
</dbReference>